<sequence>NPGVWGFHCHIEWHVQSGLVSQFVAQPDKIKELKAPDDWKALCSK</sequence>
<feature type="non-terminal residue" evidence="1">
    <location>
        <position position="45"/>
    </location>
</feature>
<dbReference type="EMBL" id="CAJVPU010053390">
    <property type="protein sequence ID" value="CAG8765022.1"/>
    <property type="molecule type" value="Genomic_DNA"/>
</dbReference>
<organism evidence="1 2">
    <name type="scientific">Dentiscutata heterogama</name>
    <dbReference type="NCBI Taxonomy" id="1316150"/>
    <lineage>
        <taxon>Eukaryota</taxon>
        <taxon>Fungi</taxon>
        <taxon>Fungi incertae sedis</taxon>
        <taxon>Mucoromycota</taxon>
        <taxon>Glomeromycotina</taxon>
        <taxon>Glomeromycetes</taxon>
        <taxon>Diversisporales</taxon>
        <taxon>Gigasporaceae</taxon>
        <taxon>Dentiscutata</taxon>
    </lineage>
</organism>
<dbReference type="Proteomes" id="UP000789702">
    <property type="component" value="Unassembled WGS sequence"/>
</dbReference>
<evidence type="ECO:0000313" key="2">
    <source>
        <dbReference type="Proteomes" id="UP000789702"/>
    </source>
</evidence>
<name>A0ACA9QTP0_9GLOM</name>
<evidence type="ECO:0000313" key="1">
    <source>
        <dbReference type="EMBL" id="CAG8765022.1"/>
    </source>
</evidence>
<feature type="non-terminal residue" evidence="1">
    <location>
        <position position="1"/>
    </location>
</feature>
<comment type="caution">
    <text evidence="1">The sequence shown here is derived from an EMBL/GenBank/DDBJ whole genome shotgun (WGS) entry which is preliminary data.</text>
</comment>
<protein>
    <submittedName>
        <fullName evidence="1">6888_t:CDS:1</fullName>
    </submittedName>
</protein>
<reference evidence="1" key="1">
    <citation type="submission" date="2021-06" db="EMBL/GenBank/DDBJ databases">
        <authorList>
            <person name="Kallberg Y."/>
            <person name="Tangrot J."/>
            <person name="Rosling A."/>
        </authorList>
    </citation>
    <scope>NUCLEOTIDE SEQUENCE</scope>
    <source>
        <strain evidence="1">IL203A</strain>
    </source>
</reference>
<accession>A0ACA9QTP0</accession>
<keyword evidence="2" id="KW-1185">Reference proteome</keyword>
<gene>
    <name evidence="1" type="ORF">DHETER_LOCUS15509</name>
</gene>
<proteinExistence type="predicted"/>